<evidence type="ECO:0000256" key="6">
    <source>
        <dbReference type="RuleBase" id="RU365089"/>
    </source>
</evidence>
<dbReference type="GO" id="GO:0004803">
    <property type="term" value="F:transposase activity"/>
    <property type="evidence" value="ECO:0007669"/>
    <property type="project" value="UniProtKB-UniRule"/>
</dbReference>
<dbReference type="PANTHER" id="PTHR33217:SF5">
    <property type="entry name" value="MUTATOR FAMILY TRANSPOSASE"/>
    <property type="match status" value="1"/>
</dbReference>
<accession>A0A8E1W9G0</accession>
<proteinExistence type="inferred from homology"/>
<feature type="region of interest" description="Disordered" evidence="7">
    <location>
        <begin position="48"/>
        <end position="83"/>
    </location>
</feature>
<comment type="similarity">
    <text evidence="2 6">Belongs to the transposase mutator family.</text>
</comment>
<dbReference type="InterPro" id="IPR001207">
    <property type="entry name" value="Transposase_mutator"/>
</dbReference>
<keyword evidence="4 6" id="KW-0238">DNA-binding</keyword>
<dbReference type="Proteomes" id="UP000550260">
    <property type="component" value="Unassembled WGS sequence"/>
</dbReference>
<dbReference type="AlphaFoldDB" id="A0A8E1W9G0"/>
<dbReference type="GO" id="GO:0003677">
    <property type="term" value="F:DNA binding"/>
    <property type="evidence" value="ECO:0007669"/>
    <property type="project" value="UniProtKB-UniRule"/>
</dbReference>
<evidence type="ECO:0000256" key="4">
    <source>
        <dbReference type="ARBA" id="ARBA00023125"/>
    </source>
</evidence>
<name>A0A8E1W9G0_9PSEU</name>
<keyword evidence="5 6" id="KW-0233">DNA recombination</keyword>
<comment type="caution">
    <text evidence="8">The sequence shown here is derived from an EMBL/GenBank/DDBJ whole genome shotgun (WGS) entry which is preliminary data.</text>
</comment>
<evidence type="ECO:0000313" key="9">
    <source>
        <dbReference type="Proteomes" id="UP000550260"/>
    </source>
</evidence>
<gene>
    <name evidence="8" type="ORF">H5411_46625</name>
</gene>
<evidence type="ECO:0000256" key="7">
    <source>
        <dbReference type="SAM" id="MobiDB-lite"/>
    </source>
</evidence>
<dbReference type="PANTHER" id="PTHR33217">
    <property type="entry name" value="TRANSPOSASE FOR INSERTION SEQUENCE ELEMENT IS1081"/>
    <property type="match status" value="1"/>
</dbReference>
<keyword evidence="3 6" id="KW-0815">Transposition</keyword>
<comment type="function">
    <text evidence="1 6">Required for the transposition of the insertion element.</text>
</comment>
<evidence type="ECO:0000256" key="2">
    <source>
        <dbReference type="ARBA" id="ARBA00010961"/>
    </source>
</evidence>
<dbReference type="EMBL" id="JACJHR010000255">
    <property type="protein sequence ID" value="MBB2506561.1"/>
    <property type="molecule type" value="Genomic_DNA"/>
</dbReference>
<organism evidence="8 9">
    <name type="scientific">Amycolatopsis echigonensis</name>
    <dbReference type="NCBI Taxonomy" id="2576905"/>
    <lineage>
        <taxon>Bacteria</taxon>
        <taxon>Bacillati</taxon>
        <taxon>Actinomycetota</taxon>
        <taxon>Actinomycetes</taxon>
        <taxon>Pseudonocardiales</taxon>
        <taxon>Pseudonocardiaceae</taxon>
        <taxon>Amycolatopsis</taxon>
    </lineage>
</organism>
<sequence length="198" mass="21687">MLPPETLDALVKEAYENGGALGAQELLNEMTKAVLERALDAEMTHHLGYEKGDPAGNGSGNSRNGRSPKTVSTSNGPVELAVPRDRNGSFEPAIVPKRARRLGNIDEAILSLYSRGMTTRDIESHLREAYGVNVSRELISNVTDVVTDEIALWQSRPLDEMYPILYVDGLRLRVKDKGVVTSKVAYLAVGVDMEGRKH</sequence>
<dbReference type="GO" id="GO:0006313">
    <property type="term" value="P:DNA transposition"/>
    <property type="evidence" value="ECO:0007669"/>
    <property type="project" value="UniProtKB-UniRule"/>
</dbReference>
<protein>
    <recommendedName>
        <fullName evidence="6">Mutator family transposase</fullName>
    </recommendedName>
</protein>
<evidence type="ECO:0000256" key="1">
    <source>
        <dbReference type="ARBA" id="ARBA00002190"/>
    </source>
</evidence>
<dbReference type="Pfam" id="PF00872">
    <property type="entry name" value="Transposase_mut"/>
    <property type="match status" value="1"/>
</dbReference>
<reference evidence="8 9" key="1">
    <citation type="submission" date="2020-08" db="EMBL/GenBank/DDBJ databases">
        <title>Amycolatopsis echigonensis JCM 21831.</title>
        <authorList>
            <person name="Tedsree N."/>
            <person name="Kuncharoen N."/>
            <person name="Likhitwitayawuid K."/>
            <person name="Tanasupawat S."/>
        </authorList>
    </citation>
    <scope>NUCLEOTIDE SEQUENCE [LARGE SCALE GENOMIC DNA]</scope>
    <source>
        <strain evidence="8 9">JCM 21831</strain>
    </source>
</reference>
<feature type="non-terminal residue" evidence="8">
    <location>
        <position position="198"/>
    </location>
</feature>
<evidence type="ECO:0000256" key="3">
    <source>
        <dbReference type="ARBA" id="ARBA00022578"/>
    </source>
</evidence>
<keyword evidence="6" id="KW-0814">Transposable element</keyword>
<evidence type="ECO:0000256" key="5">
    <source>
        <dbReference type="ARBA" id="ARBA00023172"/>
    </source>
</evidence>
<evidence type="ECO:0000313" key="8">
    <source>
        <dbReference type="EMBL" id="MBB2506561.1"/>
    </source>
</evidence>